<dbReference type="PANTHER" id="PTHR10174">
    <property type="entry name" value="ALPHA-TOCOPHEROL TRANSFER PROTEIN-RELATED"/>
    <property type="match status" value="1"/>
</dbReference>
<dbReference type="CDD" id="cd00170">
    <property type="entry name" value="SEC14"/>
    <property type="match status" value="1"/>
</dbReference>
<proteinExistence type="predicted"/>
<protein>
    <recommendedName>
        <fullName evidence="1">CRAL-TRIO domain-containing protein</fullName>
    </recommendedName>
</protein>
<dbReference type="GO" id="GO:0016020">
    <property type="term" value="C:membrane"/>
    <property type="evidence" value="ECO:0007669"/>
    <property type="project" value="TreeGrafter"/>
</dbReference>
<dbReference type="Proteomes" id="UP001168821">
    <property type="component" value="Unassembled WGS sequence"/>
</dbReference>
<keyword evidence="3" id="KW-1185">Reference proteome</keyword>
<accession>A0AA38I771</accession>
<feature type="domain" description="CRAL-TRIO" evidence="1">
    <location>
        <begin position="17"/>
        <end position="147"/>
    </location>
</feature>
<dbReference type="SUPFAM" id="SSF52087">
    <property type="entry name" value="CRAL/TRIO domain"/>
    <property type="match status" value="1"/>
</dbReference>
<dbReference type="AlphaFoldDB" id="A0AA38I771"/>
<comment type="caution">
    <text evidence="2">The sequence shown here is derived from an EMBL/GenBank/DDBJ whole genome shotgun (WGS) entry which is preliminary data.</text>
</comment>
<evidence type="ECO:0000313" key="3">
    <source>
        <dbReference type="Proteomes" id="UP001168821"/>
    </source>
</evidence>
<dbReference type="GO" id="GO:1902936">
    <property type="term" value="F:phosphatidylinositol bisphosphate binding"/>
    <property type="evidence" value="ECO:0007669"/>
    <property type="project" value="TreeGrafter"/>
</dbReference>
<evidence type="ECO:0000259" key="1">
    <source>
        <dbReference type="PROSITE" id="PS50191"/>
    </source>
</evidence>
<evidence type="ECO:0000313" key="2">
    <source>
        <dbReference type="EMBL" id="KAJ3652498.1"/>
    </source>
</evidence>
<dbReference type="PANTHER" id="PTHR10174:SF213">
    <property type="entry name" value="CRAL-TRIO DOMAIN-CONTAINING PROTEIN"/>
    <property type="match status" value="1"/>
</dbReference>
<dbReference type="EMBL" id="JALNTZ010000005">
    <property type="protein sequence ID" value="KAJ3652498.1"/>
    <property type="molecule type" value="Genomic_DNA"/>
</dbReference>
<dbReference type="PROSITE" id="PS50191">
    <property type="entry name" value="CRAL_TRIO"/>
    <property type="match status" value="1"/>
</dbReference>
<organism evidence="2 3">
    <name type="scientific">Zophobas morio</name>
    <dbReference type="NCBI Taxonomy" id="2755281"/>
    <lineage>
        <taxon>Eukaryota</taxon>
        <taxon>Metazoa</taxon>
        <taxon>Ecdysozoa</taxon>
        <taxon>Arthropoda</taxon>
        <taxon>Hexapoda</taxon>
        <taxon>Insecta</taxon>
        <taxon>Pterygota</taxon>
        <taxon>Neoptera</taxon>
        <taxon>Endopterygota</taxon>
        <taxon>Coleoptera</taxon>
        <taxon>Polyphaga</taxon>
        <taxon>Cucujiformia</taxon>
        <taxon>Tenebrionidae</taxon>
        <taxon>Zophobas</taxon>
    </lineage>
</organism>
<dbReference type="Pfam" id="PF00650">
    <property type="entry name" value="CRAL_TRIO"/>
    <property type="match status" value="1"/>
</dbReference>
<sequence>MSNNTVIHFFKINDPNYQNFDWLLSMKLAFMLLDISQRTNPPSELVVIIDMKGVGFMHLTRFKIGAAKTFLEFLQEGMPLKIKMIHIINSNYIFDKILSIARMFIKSELMAMLKSYPADTDITQFQKEHIPASFLPKDYGGDLPSSLELNENTIQQFKELKVFFESEEKLISYYK</sequence>
<gene>
    <name evidence="2" type="ORF">Zmor_018456</name>
</gene>
<name>A0AA38I771_9CUCU</name>
<dbReference type="InterPro" id="IPR036865">
    <property type="entry name" value="CRAL-TRIO_dom_sf"/>
</dbReference>
<dbReference type="InterPro" id="IPR001251">
    <property type="entry name" value="CRAL-TRIO_dom"/>
</dbReference>
<dbReference type="Gene3D" id="3.40.525.10">
    <property type="entry name" value="CRAL-TRIO lipid binding domain"/>
    <property type="match status" value="1"/>
</dbReference>
<reference evidence="2" key="1">
    <citation type="journal article" date="2023" name="G3 (Bethesda)">
        <title>Whole genome assemblies of Zophobas morio and Tenebrio molitor.</title>
        <authorList>
            <person name="Kaur S."/>
            <person name="Stinson S.A."/>
            <person name="diCenzo G.C."/>
        </authorList>
    </citation>
    <scope>NUCLEOTIDE SEQUENCE</scope>
    <source>
        <strain evidence="2">QUZm001</strain>
    </source>
</reference>